<dbReference type="EMBL" id="CP019640">
    <property type="protein sequence ID" value="AQQ52386.1"/>
    <property type="molecule type" value="Genomic_DNA"/>
</dbReference>
<dbReference type="CDD" id="cd19086">
    <property type="entry name" value="AKR_AKR11C1"/>
    <property type="match status" value="1"/>
</dbReference>
<evidence type="ECO:0000259" key="1">
    <source>
        <dbReference type="Pfam" id="PF00248"/>
    </source>
</evidence>
<dbReference type="OrthoDB" id="9773828at2"/>
<dbReference type="SUPFAM" id="SSF51430">
    <property type="entry name" value="NAD(P)-linked oxidoreductase"/>
    <property type="match status" value="1"/>
</dbReference>
<dbReference type="Proteomes" id="UP000188184">
    <property type="component" value="Chromosome"/>
</dbReference>
<reference evidence="2 3" key="1">
    <citation type="submission" date="2017-02" db="EMBL/GenBank/DDBJ databases">
        <title>The complete genomic sequence of a novel cold adapted crude oil-degrading bacterium Planococcus qaidamina Y42.</title>
        <authorList>
            <person name="Yang R."/>
        </authorList>
    </citation>
    <scope>NUCLEOTIDE SEQUENCE [LARGE SCALE GENOMIC DNA]</scope>
    <source>
        <strain evidence="2 3">Y42</strain>
    </source>
</reference>
<dbReference type="PANTHER" id="PTHR43312:SF1">
    <property type="entry name" value="NADP-DEPENDENT OXIDOREDUCTASE DOMAIN-CONTAINING PROTEIN"/>
    <property type="match status" value="1"/>
</dbReference>
<gene>
    <name evidence="2" type="ORF">B0X71_04155</name>
</gene>
<proteinExistence type="predicted"/>
<accession>A0A1Q2KW85</accession>
<dbReference type="Gene3D" id="3.20.20.100">
    <property type="entry name" value="NADP-dependent oxidoreductase domain"/>
    <property type="match status" value="1"/>
</dbReference>
<dbReference type="InterPro" id="IPR053135">
    <property type="entry name" value="AKR2_Oxidoreductase"/>
</dbReference>
<dbReference type="InterPro" id="IPR036812">
    <property type="entry name" value="NAD(P)_OxRdtase_dom_sf"/>
</dbReference>
<evidence type="ECO:0000313" key="2">
    <source>
        <dbReference type="EMBL" id="AQQ52386.1"/>
    </source>
</evidence>
<protein>
    <submittedName>
        <fullName evidence="2">Aldo/keto reductase</fullName>
    </submittedName>
</protein>
<keyword evidence="3" id="KW-1185">Reference proteome</keyword>
<dbReference type="KEGG" id="pmar:B0X71_04155"/>
<dbReference type="InterPro" id="IPR023210">
    <property type="entry name" value="NADP_OxRdtase_dom"/>
</dbReference>
<feature type="domain" description="NADP-dependent oxidoreductase" evidence="1">
    <location>
        <begin position="15"/>
        <end position="315"/>
    </location>
</feature>
<dbReference type="AlphaFoldDB" id="A0A1Q2KW85"/>
<evidence type="ECO:0000313" key="3">
    <source>
        <dbReference type="Proteomes" id="UP000188184"/>
    </source>
</evidence>
<dbReference type="Pfam" id="PF00248">
    <property type="entry name" value="Aldo_ket_red"/>
    <property type="match status" value="1"/>
</dbReference>
<dbReference type="PANTHER" id="PTHR43312">
    <property type="entry name" value="D-THREO-ALDOSE 1-DEHYDROGENASE"/>
    <property type="match status" value="1"/>
</dbReference>
<sequence length="327" mass="36559">MNYRQIGNTDLKVSELSFGTWAIGGSWGTTDDRESLKALDVAMDNGVNFFDTADVYGEGHSEELLAKATKGKHDEIHIATKFARAGDINDPAAYSLENVTKYCEASLRRLERESIDLFQIHCPPLEILKRGEVFEALDRLKEQGKIRYYGVSVETVEEGLFSMEQPNVSALQVIFNIFRQKPAFDLFPQAQEKGVGILARVPLASGLLTGKFQKDAAFEADDHRNFNRDGAAFNVGETFAGLEFNRGVELSRELAWIAEGRGNMTRAALRWVLEHDAVSSVIPGFKTVAQVKDNLAALEAPAFSREEMQRLEQFYQEKVHAEIRGAY</sequence>
<dbReference type="RefSeq" id="WP_077588268.1">
    <property type="nucleotide sequence ID" value="NZ_CP019640.1"/>
</dbReference>
<organism evidence="2 3">
    <name type="scientific">Planococcus lenghuensis</name>
    <dbReference type="NCBI Taxonomy" id="2213202"/>
    <lineage>
        <taxon>Bacteria</taxon>
        <taxon>Bacillati</taxon>
        <taxon>Bacillota</taxon>
        <taxon>Bacilli</taxon>
        <taxon>Bacillales</taxon>
        <taxon>Caryophanaceae</taxon>
        <taxon>Planococcus</taxon>
    </lineage>
</organism>
<name>A0A1Q2KW85_9BACL</name>